<accession>A0A7D0PC82</accession>
<dbReference type="SUPFAM" id="SSF100910">
    <property type="entry name" value="Chemosensory protein Csp2"/>
    <property type="match status" value="1"/>
</dbReference>
<feature type="region of interest" description="Disordered" evidence="1">
    <location>
        <begin position="29"/>
        <end position="51"/>
    </location>
</feature>
<protein>
    <submittedName>
        <fullName evidence="2">Chemosensory protein 1</fullName>
    </submittedName>
</protein>
<evidence type="ECO:0000313" key="2">
    <source>
        <dbReference type="EMBL" id="QGW50605.1"/>
    </source>
</evidence>
<evidence type="ECO:0000256" key="1">
    <source>
        <dbReference type="SAM" id="MobiDB-lite"/>
    </source>
</evidence>
<dbReference type="Gene3D" id="1.10.2080.10">
    <property type="entry name" value="Insect odorant-binding protein A10/Ejaculatory bulb-specific protein 3"/>
    <property type="match status" value="1"/>
</dbReference>
<feature type="compositionally biased region" description="Low complexity" evidence="1">
    <location>
        <begin position="37"/>
        <end position="51"/>
    </location>
</feature>
<sequence length="51" mass="6160">MHFIIDNRPDDWTQLEQMYDKSGKYRMDYIKSKSDSNENNQDNENSSKNNN</sequence>
<dbReference type="EMBL" id="MN132932">
    <property type="protein sequence ID" value="QGW50605.1"/>
    <property type="molecule type" value="mRNA"/>
</dbReference>
<name>A0A7D0PC82_9DIPT</name>
<dbReference type="AlphaFoldDB" id="A0A7D0PC82"/>
<proteinExistence type="evidence at transcript level"/>
<dbReference type="InterPro" id="IPR036682">
    <property type="entry name" value="OS_D_A10/PebIII_sf"/>
</dbReference>
<organism evidence="2">
    <name type="scientific">Propsilocerus akamusi</name>
    <dbReference type="NCBI Taxonomy" id="903466"/>
    <lineage>
        <taxon>Eukaryota</taxon>
        <taxon>Metazoa</taxon>
        <taxon>Ecdysozoa</taxon>
        <taxon>Arthropoda</taxon>
        <taxon>Hexapoda</taxon>
        <taxon>Insecta</taxon>
        <taxon>Pterygota</taxon>
        <taxon>Neoptera</taxon>
        <taxon>Endopterygota</taxon>
        <taxon>Diptera</taxon>
        <taxon>Nematocera</taxon>
        <taxon>Chironomoidea</taxon>
        <taxon>Chironomidae</taxon>
        <taxon>Propsilocerus</taxon>
    </lineage>
</organism>
<reference evidence="2" key="1">
    <citation type="submission" date="2019-07" db="EMBL/GenBank/DDBJ databases">
        <title>Identification and Expression Pattern of Chemosensory Genes from the Transcriptome of the Propsilocerus akamusi.</title>
        <authorList>
            <person name="Yan C."/>
            <person name="Pan L."/>
        </authorList>
    </citation>
    <scope>NUCLEOTIDE SEQUENCE</scope>
</reference>